<dbReference type="InterPro" id="IPR049064">
    <property type="entry name" value="NAD_Glu_DH_ACT3"/>
</dbReference>
<evidence type="ECO:0000313" key="7">
    <source>
        <dbReference type="EMBL" id="ONG49756.1"/>
    </source>
</evidence>
<keyword evidence="8" id="KW-1185">Reference proteome</keyword>
<dbReference type="PANTHER" id="PTHR43403:SF1">
    <property type="entry name" value="NAD-SPECIFIC GLUTAMATE DEHYDROGENASE"/>
    <property type="match status" value="1"/>
</dbReference>
<feature type="domain" description="NAD-glutamate dehydrogenase N-terminal ACT1" evidence="4">
    <location>
        <begin position="43"/>
        <end position="162"/>
    </location>
</feature>
<dbReference type="InterPro" id="IPR049059">
    <property type="entry name" value="NAD_Glu_DH_HM1"/>
</dbReference>
<feature type="domain" description="NAD-glutamate dehydrogenase catalytic" evidence="2">
    <location>
        <begin position="730"/>
        <end position="1222"/>
    </location>
</feature>
<evidence type="ECO:0000259" key="3">
    <source>
        <dbReference type="Pfam" id="PF21074"/>
    </source>
</evidence>
<organism evidence="7 8">
    <name type="scientific">Teichococcus deserti</name>
    <dbReference type="NCBI Taxonomy" id="1817963"/>
    <lineage>
        <taxon>Bacteria</taxon>
        <taxon>Pseudomonadati</taxon>
        <taxon>Pseudomonadota</taxon>
        <taxon>Alphaproteobacteria</taxon>
        <taxon>Acetobacterales</taxon>
        <taxon>Roseomonadaceae</taxon>
        <taxon>Roseomonas</taxon>
    </lineage>
</organism>
<sequence>MEEEVMPEGQIREGGLRAELLRTAADALQRQAPGLPPAATTLLQRLADGLPAAELAAEPPERLAAAAASLFSLAENRTPGQASIRLRPPGPGRGAVAVAEIVTDDMPFLVDSVLAALTLSGRTARRLLHPVVRVKRDAAGHLQGFDPSGAAESMMHLEIAPSNARLLSETAGGAEGWAATEEALQRAMADVRLAVADFPAVLDRLKQAEAEIARGPNGGPDSEAGQAFLRWMAEENFVFLGHRVIRFADSGDSAEDGLGLLRDANVPVFDALRDLSAIPANVRQSLLGGGVLSIAKANMRARVHRPAHADVVATKIFGADGAVEGVRLFVGLFAASAYNRNPRSIPWLTAKVARILDRDGVAPDSHDGRALRNILDTWPRDELFQADEDAILSGARRALDLFIRPRPALYIRRDPFERFVSAIAWLPRDSFDTRLREKLGGMLARAFDGRLSAFHIALGDTPLARVHYIIGTVPGAVGTVDDDALEAAVAQAARPFADRLGEALTAEMGEARAAAALSRWADAFPAAYAEQTSAGTAVADLQMVEEALSAGRPAARLERAPGAARTALTLRLAHAGGPLPLADALPLFESLDLRAIEEQPFHLREVTGGTRAVLHIYTLESGTALGEARFPALLEALEALQTGRAEVDGFNRLVPRAGLTWREAWLLRALFRWLKQVGFPFAQGSVEAALTGQPQAARLLVDLFNARFDPAAASGAGVVAAERLEGDWAALMDAVEDPDADRILARLRTALDALLRTNFFQDKPYLSLKFESARAGDMPQPRPWREIFVHAPHMEGCHLRAGPVARGGIRWSDRKEDFRTEILGLMKAQRLKNVVIVPTGAKGGFVLKGAVPPATDREAFMATGIAAYKTLIRGMLDITDNLQGETVLPPAHVVRRDGDDPYIVAAADKGTATFSDIANGLAKEYGFWLDDAFASGGSQGYDHKAMGITAKGAWVMIARHFSEFGHDIQAEPFTVTGVGDMSGDVFGNGLLVSKQTKLLAAFDHRHIFIDPTPDPAASYAERARVFALPRSSWLDYDAKLISQGGGVYPRNARTIPLSAEARAMLGIEVEKPDPATVMKAILRAKVDLLYFGGIGTYIKASTESQAEAGDRANDAIRVDGREIRARIIGEGANLGVTQAGRIEAARLGADGAGVRLNTDALDNSAGVSTSDHEVNIKILLADALAAGALTERQREGLLREMTEEVGALVLRDNTEQSLAVSLEAESGAEALPAQAALMVRLEASGLLDRAVAGLPDAEGMASRIAAQQKLTRPELTALLPFAKLWLAEAIEHSSLPDDPALLPLLEAYFPSQLRRDYAPFIARHRLRRELLATILANEVANRLGPAGLARLAAGSEPADAARATILADRLLNLGAAMEAADRAAAPVEARHAALMALRQLLGATARELLAMPETARPLDEALSTLRPGIEALLATETAAATPPQNGLPEPVARLVVAAPALEAAPAIVRLAASASVPPAEAASAWRSVGDSFHLAELRQATGLAPATGPFGTRAKAALLDDLAGLQTRLAQAALRGALPDAEAARRTAADAASRPDLAAVTVAVRELSKAV</sequence>
<dbReference type="InterPro" id="IPR046346">
    <property type="entry name" value="Aminoacid_DH-like_N_sf"/>
</dbReference>
<dbReference type="EMBL" id="MLCO01000219">
    <property type="protein sequence ID" value="ONG49756.1"/>
    <property type="molecule type" value="Genomic_DNA"/>
</dbReference>
<dbReference type="Proteomes" id="UP000188879">
    <property type="component" value="Unassembled WGS sequence"/>
</dbReference>
<evidence type="ECO:0000259" key="5">
    <source>
        <dbReference type="Pfam" id="PF21076"/>
    </source>
</evidence>
<dbReference type="GO" id="GO:0004352">
    <property type="term" value="F:glutamate dehydrogenase (NAD+) activity"/>
    <property type="evidence" value="ECO:0007669"/>
    <property type="project" value="InterPro"/>
</dbReference>
<evidence type="ECO:0000256" key="1">
    <source>
        <dbReference type="ARBA" id="ARBA00023002"/>
    </source>
</evidence>
<dbReference type="InterPro" id="IPR048381">
    <property type="entry name" value="GDH_C"/>
</dbReference>
<dbReference type="Pfam" id="PF21075">
    <property type="entry name" value="GDH_ACT1"/>
    <property type="match status" value="1"/>
</dbReference>
<dbReference type="Pfam" id="PF21073">
    <property type="entry name" value="GDH_HM1"/>
    <property type="match status" value="1"/>
</dbReference>
<accession>A0A1V2GXR5</accession>
<dbReference type="SUPFAM" id="SSF51735">
    <property type="entry name" value="NAD(P)-binding Rossmann-fold domains"/>
    <property type="match status" value="1"/>
</dbReference>
<dbReference type="InterPro" id="IPR036291">
    <property type="entry name" value="NAD(P)-bd_dom_sf"/>
</dbReference>
<proteinExistence type="predicted"/>
<keyword evidence="1" id="KW-0560">Oxidoreductase</keyword>
<dbReference type="GO" id="GO:0006538">
    <property type="term" value="P:L-glutamate catabolic process"/>
    <property type="evidence" value="ECO:0007669"/>
    <property type="project" value="InterPro"/>
</dbReference>
<name>A0A1V2GXR5_9PROT</name>
<dbReference type="InterPro" id="IPR049062">
    <property type="entry name" value="NAD_Glu_DH_ACT2"/>
</dbReference>
<dbReference type="Pfam" id="PF05088">
    <property type="entry name" value="Bac_GDH_CD"/>
    <property type="match status" value="1"/>
</dbReference>
<dbReference type="InterPro" id="IPR049058">
    <property type="entry name" value="NAD_Glu_DH_HM2"/>
</dbReference>
<dbReference type="Pfam" id="PF21079">
    <property type="entry name" value="GDH_HM2"/>
    <property type="match status" value="1"/>
</dbReference>
<dbReference type="Pfam" id="PF21076">
    <property type="entry name" value="GDH_ACT2"/>
    <property type="match status" value="1"/>
</dbReference>
<dbReference type="Pfam" id="PF21077">
    <property type="entry name" value="GDH_ACT3"/>
    <property type="match status" value="1"/>
</dbReference>
<dbReference type="GO" id="GO:0004069">
    <property type="term" value="F:L-aspartate:2-oxoglutarate aminotransferase activity"/>
    <property type="evidence" value="ECO:0007669"/>
    <property type="project" value="InterPro"/>
</dbReference>
<dbReference type="Gene3D" id="3.40.50.720">
    <property type="entry name" value="NAD(P)-binding Rossmann-like Domain"/>
    <property type="match status" value="1"/>
</dbReference>
<dbReference type="Pfam" id="PF21074">
    <property type="entry name" value="GDH_C"/>
    <property type="match status" value="1"/>
</dbReference>
<dbReference type="InterPro" id="IPR007780">
    <property type="entry name" value="NAD_Glu_DH_bac"/>
</dbReference>
<evidence type="ECO:0000259" key="4">
    <source>
        <dbReference type="Pfam" id="PF21075"/>
    </source>
</evidence>
<feature type="domain" description="NAD-specific glutamate dehydrogenase C-terminal" evidence="3">
    <location>
        <begin position="1268"/>
        <end position="1549"/>
    </location>
</feature>
<evidence type="ECO:0000259" key="2">
    <source>
        <dbReference type="Pfam" id="PF05088"/>
    </source>
</evidence>
<feature type="domain" description="NAD-glutamate dehydrogenase ACT3" evidence="6">
    <location>
        <begin position="555"/>
        <end position="621"/>
    </location>
</feature>
<feature type="domain" description="NAD-glutamate dehydrogenase ACT2" evidence="5">
    <location>
        <begin position="409"/>
        <end position="494"/>
    </location>
</feature>
<reference evidence="7 8" key="1">
    <citation type="submission" date="2016-10" db="EMBL/GenBank/DDBJ databases">
        <title>Draft Genome sequence of Roseomonas sp. strain M3.</title>
        <authorList>
            <person name="Subhash Y."/>
            <person name="Lee S."/>
        </authorList>
    </citation>
    <scope>NUCLEOTIDE SEQUENCE [LARGE SCALE GENOMIC DNA]</scope>
    <source>
        <strain evidence="7 8">M3</strain>
    </source>
</reference>
<dbReference type="InterPro" id="IPR049056">
    <property type="entry name" value="NAD_Glu_DH_HM3"/>
</dbReference>
<dbReference type="PANTHER" id="PTHR43403">
    <property type="entry name" value="NAD-SPECIFIC GLUTAMATE DEHYDROGENASE"/>
    <property type="match status" value="1"/>
</dbReference>
<evidence type="ECO:0000259" key="6">
    <source>
        <dbReference type="Pfam" id="PF21077"/>
    </source>
</evidence>
<evidence type="ECO:0000313" key="8">
    <source>
        <dbReference type="Proteomes" id="UP000188879"/>
    </source>
</evidence>
<protein>
    <submittedName>
        <fullName evidence="7">Phage capsid protein</fullName>
    </submittedName>
</protein>
<dbReference type="InterPro" id="IPR024727">
    <property type="entry name" value="NAD_Glu_DH_N_ACT1"/>
</dbReference>
<dbReference type="Pfam" id="PF21078">
    <property type="entry name" value="GDH_HM3"/>
    <property type="match status" value="1"/>
</dbReference>
<dbReference type="SUPFAM" id="SSF53223">
    <property type="entry name" value="Aminoacid dehydrogenase-like, N-terminal domain"/>
    <property type="match status" value="1"/>
</dbReference>
<dbReference type="PIRSF" id="PIRSF036761">
    <property type="entry name" value="GDH_Mll4104"/>
    <property type="match status" value="1"/>
</dbReference>
<gene>
    <name evidence="7" type="ORF">BKE38_20285</name>
</gene>
<comment type="caution">
    <text evidence="7">The sequence shown here is derived from an EMBL/GenBank/DDBJ whole genome shotgun (WGS) entry which is preliminary data.</text>
</comment>
<dbReference type="InterPro" id="IPR028971">
    <property type="entry name" value="NAD-GDH_cat"/>
</dbReference>